<dbReference type="EMBL" id="BNAT01000031">
    <property type="protein sequence ID" value="GHE47461.1"/>
    <property type="molecule type" value="Genomic_DNA"/>
</dbReference>
<organism evidence="1 2">
    <name type="scientific">Streptomyces capitiformicae</name>
    <dbReference type="NCBI Taxonomy" id="2014920"/>
    <lineage>
        <taxon>Bacteria</taxon>
        <taxon>Bacillati</taxon>
        <taxon>Actinomycetota</taxon>
        <taxon>Actinomycetes</taxon>
        <taxon>Kitasatosporales</taxon>
        <taxon>Streptomycetaceae</taxon>
        <taxon>Streptomyces</taxon>
    </lineage>
</organism>
<accession>A0A918ZFV8</accession>
<evidence type="ECO:0000313" key="2">
    <source>
        <dbReference type="Proteomes" id="UP000603227"/>
    </source>
</evidence>
<dbReference type="AlphaFoldDB" id="A0A918ZFV8"/>
<reference evidence="1" key="1">
    <citation type="journal article" date="2014" name="Int. J. Syst. Evol. Microbiol.">
        <title>Complete genome sequence of Corynebacterium casei LMG S-19264T (=DSM 44701T), isolated from a smear-ripened cheese.</title>
        <authorList>
            <consortium name="US DOE Joint Genome Institute (JGI-PGF)"/>
            <person name="Walter F."/>
            <person name="Albersmeier A."/>
            <person name="Kalinowski J."/>
            <person name="Ruckert C."/>
        </authorList>
    </citation>
    <scope>NUCLEOTIDE SEQUENCE</scope>
    <source>
        <strain evidence="1">CGMCC 4.7403</strain>
    </source>
</reference>
<dbReference type="Proteomes" id="UP000603227">
    <property type="component" value="Unassembled WGS sequence"/>
</dbReference>
<keyword evidence="2" id="KW-1185">Reference proteome</keyword>
<sequence>MSEAGRRVDATLGEIHTRHYGELVGFARKKLRAANVPQSFIDPEDVVGNAFVKAAATQPALSSPRPTCSRS</sequence>
<proteinExistence type="predicted"/>
<comment type="caution">
    <text evidence="1">The sequence shown here is derived from an EMBL/GenBank/DDBJ whole genome shotgun (WGS) entry which is preliminary data.</text>
</comment>
<reference evidence="1" key="2">
    <citation type="submission" date="2020-09" db="EMBL/GenBank/DDBJ databases">
        <authorList>
            <person name="Sun Q."/>
            <person name="Zhou Y."/>
        </authorList>
    </citation>
    <scope>NUCLEOTIDE SEQUENCE</scope>
    <source>
        <strain evidence="1">CGMCC 4.7403</strain>
    </source>
</reference>
<gene>
    <name evidence="1" type="ORF">GCM10017771_68310</name>
</gene>
<evidence type="ECO:0000313" key="1">
    <source>
        <dbReference type="EMBL" id="GHE47461.1"/>
    </source>
</evidence>
<protein>
    <submittedName>
        <fullName evidence="1">Uncharacterized protein</fullName>
    </submittedName>
</protein>
<name>A0A918ZFV8_9ACTN</name>